<dbReference type="FunFam" id="3.60.21.10:FF:000015">
    <property type="entry name" value="Vacuolar protein sorting-associated protein 29"/>
    <property type="match status" value="1"/>
</dbReference>
<dbReference type="CDD" id="cd07394">
    <property type="entry name" value="MPP_Vps29"/>
    <property type="match status" value="1"/>
</dbReference>
<dbReference type="Proteomes" id="UP000827986">
    <property type="component" value="Unassembled WGS sequence"/>
</dbReference>
<dbReference type="Pfam" id="PF12850">
    <property type="entry name" value="Metallophos_2"/>
    <property type="match status" value="1"/>
</dbReference>
<evidence type="ECO:0000256" key="6">
    <source>
        <dbReference type="ARBA" id="ARBA00031913"/>
    </source>
</evidence>
<gene>
    <name evidence="9" type="ORF">KIL84_009215</name>
</gene>
<proteinExistence type="inferred from homology"/>
<keyword evidence="10" id="KW-1185">Reference proteome</keyword>
<feature type="domain" description="Calcineurin-like phosphoesterase" evidence="8">
    <location>
        <begin position="109"/>
        <end position="246"/>
    </location>
</feature>
<comment type="caution">
    <text evidence="9">The sequence shown here is derived from an EMBL/GenBank/DDBJ whole genome shotgun (WGS) entry which is preliminary data.</text>
</comment>
<dbReference type="SUPFAM" id="SSF56300">
    <property type="entry name" value="Metallo-dependent phosphatases"/>
    <property type="match status" value="1"/>
</dbReference>
<keyword evidence="5 7" id="KW-0653">Protein transport</keyword>
<dbReference type="InterPro" id="IPR029052">
    <property type="entry name" value="Metallo-depent_PP-like"/>
</dbReference>
<dbReference type="InterPro" id="IPR024654">
    <property type="entry name" value="Calcineurin-like_PHP_lpxH"/>
</dbReference>
<accession>A0A9D3XH14</accession>
<dbReference type="AlphaFoldDB" id="A0A9D3XH14"/>
<evidence type="ECO:0000313" key="9">
    <source>
        <dbReference type="EMBL" id="KAH1180379.1"/>
    </source>
</evidence>
<dbReference type="GO" id="GO:0010008">
    <property type="term" value="C:endosome membrane"/>
    <property type="evidence" value="ECO:0007669"/>
    <property type="project" value="UniProtKB-SubCell"/>
</dbReference>
<comment type="similarity">
    <text evidence="2 7">Belongs to the VPS29 family.</text>
</comment>
<dbReference type="GO" id="GO:0030904">
    <property type="term" value="C:retromer complex"/>
    <property type="evidence" value="ECO:0007669"/>
    <property type="project" value="InterPro"/>
</dbReference>
<evidence type="ECO:0000256" key="5">
    <source>
        <dbReference type="ARBA" id="ARBA00022927"/>
    </source>
</evidence>
<evidence type="ECO:0000256" key="3">
    <source>
        <dbReference type="ARBA" id="ARBA00017767"/>
    </source>
</evidence>
<reference evidence="9" key="1">
    <citation type="submission" date="2021-09" db="EMBL/GenBank/DDBJ databases">
        <title>The genome of Mauremys mutica provides insights into the evolution of semi-aquatic lifestyle.</title>
        <authorList>
            <person name="Gong S."/>
            <person name="Gao Y."/>
        </authorList>
    </citation>
    <scope>NUCLEOTIDE SEQUENCE</scope>
    <source>
        <strain evidence="9">MM-2020</strain>
        <tissue evidence="9">Muscle</tissue>
    </source>
</reference>
<evidence type="ECO:0000256" key="4">
    <source>
        <dbReference type="ARBA" id="ARBA00022448"/>
    </source>
</evidence>
<dbReference type="PANTHER" id="PTHR11124">
    <property type="entry name" value="VACUOLAR SORTING PROTEIN VPS29"/>
    <property type="match status" value="1"/>
</dbReference>
<sequence>MVNGSLCWRRTLSVRLQLSQADKCDTVSTAENAACCSLASYFDRWKLESELGSKWFLSIHQHIFDSKCRIVKLKITKLANFLRLDFYWLQLGSVILLSFFLSLTPDKLVLVLGDLHIPHRCNNLPAKFKKLLVPGKIQHILCTGNLCTKESYDYLKTLAGDVHIVRGDFDENLNYPEQKVVTVGQFKIGLIHGHQVIPWGDMASLALLQRQFDVDILISGHTHKFEAFEHENKFNINPGSATGAYSALENIEVLRLHQVVWEGEVEEKKEFIQCK</sequence>
<evidence type="ECO:0000256" key="2">
    <source>
        <dbReference type="ARBA" id="ARBA00005945"/>
    </source>
</evidence>
<organism evidence="9 10">
    <name type="scientific">Mauremys mutica</name>
    <name type="common">yellowpond turtle</name>
    <dbReference type="NCBI Taxonomy" id="74926"/>
    <lineage>
        <taxon>Eukaryota</taxon>
        <taxon>Metazoa</taxon>
        <taxon>Chordata</taxon>
        <taxon>Craniata</taxon>
        <taxon>Vertebrata</taxon>
        <taxon>Euteleostomi</taxon>
        <taxon>Archelosauria</taxon>
        <taxon>Testudinata</taxon>
        <taxon>Testudines</taxon>
        <taxon>Cryptodira</taxon>
        <taxon>Durocryptodira</taxon>
        <taxon>Testudinoidea</taxon>
        <taxon>Geoemydidae</taxon>
        <taxon>Geoemydinae</taxon>
        <taxon>Mauremys</taxon>
    </lineage>
</organism>
<keyword evidence="4 7" id="KW-0813">Transport</keyword>
<comment type="subcellular location">
    <subcellularLocation>
        <location evidence="1">Endosome membrane</location>
        <topology evidence="1">Peripheral membrane protein</topology>
    </subcellularLocation>
</comment>
<dbReference type="InterPro" id="IPR000979">
    <property type="entry name" value="Phosphodiesterase_MJ0936/Vps29"/>
</dbReference>
<dbReference type="NCBIfam" id="TIGR00040">
    <property type="entry name" value="yfcE"/>
    <property type="match status" value="1"/>
</dbReference>
<evidence type="ECO:0000313" key="10">
    <source>
        <dbReference type="Proteomes" id="UP000827986"/>
    </source>
</evidence>
<dbReference type="GO" id="GO:0015031">
    <property type="term" value="P:protein transport"/>
    <property type="evidence" value="ECO:0007669"/>
    <property type="project" value="UniProtKB-KW"/>
</dbReference>
<evidence type="ECO:0000256" key="1">
    <source>
        <dbReference type="ARBA" id="ARBA00004481"/>
    </source>
</evidence>
<comment type="function">
    <text evidence="7">Component of the commander complex that is essential for endosomal recycling of transmembrane cargos; the commander complex is composed of the Csubcomplex and the retriever subcomplex. Component of the retriever complex, which is a heterotrimeric complex related to retromer cargo-selective complex (CSC) and essential for retromer-independent retrieval and recycling of numerous cargos. Component of the retromer cargo-selective complex (CSC). The CSC is believed to be the core functional component of retromer or respective retromer complex variants acting to prevent missorting of selected transmembrane cargo proteins into the lysosomal degradation pathway. In the endosomes, retriever complex drives the retrieval and recycling of NxxY-motif-containing cargo proteins by coupling to snx17, a cargo essential for the homeostatic maintenance of numerous cell surface proteins associated with processes that include cell migration, cell adhesion, nutrient supply and cell signaling. The recruitment of the retriever complex to the endosomal membrane involves Cand WASH complexes.</text>
</comment>
<dbReference type="EMBL" id="JAHDVG010000470">
    <property type="protein sequence ID" value="KAH1180379.1"/>
    <property type="molecule type" value="Genomic_DNA"/>
</dbReference>
<evidence type="ECO:0000259" key="8">
    <source>
        <dbReference type="Pfam" id="PF12850"/>
    </source>
</evidence>
<dbReference type="Gene3D" id="3.60.21.10">
    <property type="match status" value="1"/>
</dbReference>
<protein>
    <recommendedName>
        <fullName evidence="3 7">Vacuolar protein sorting-associated protein 29</fullName>
    </recommendedName>
    <alternativeName>
        <fullName evidence="6 7">Vesicle protein sorting 29</fullName>
    </alternativeName>
</protein>
<dbReference type="InterPro" id="IPR028661">
    <property type="entry name" value="Vps29"/>
</dbReference>
<dbReference type="GO" id="GO:0042147">
    <property type="term" value="P:retrograde transport, endosome to Golgi"/>
    <property type="evidence" value="ECO:0007669"/>
    <property type="project" value="InterPro"/>
</dbReference>
<dbReference type="GO" id="GO:0005829">
    <property type="term" value="C:cytosol"/>
    <property type="evidence" value="ECO:0007669"/>
    <property type="project" value="GOC"/>
</dbReference>
<name>A0A9D3XH14_9SAUR</name>
<evidence type="ECO:0000256" key="7">
    <source>
        <dbReference type="RuleBase" id="RU362040"/>
    </source>
</evidence>